<evidence type="ECO:0000256" key="4">
    <source>
        <dbReference type="SAM" id="SignalP"/>
    </source>
</evidence>
<evidence type="ECO:0000256" key="1">
    <source>
        <dbReference type="ARBA" id="ARBA00004613"/>
    </source>
</evidence>
<dbReference type="GO" id="GO:0005576">
    <property type="term" value="C:extracellular region"/>
    <property type="evidence" value="ECO:0007669"/>
    <property type="project" value="UniProtKB-SubCell"/>
</dbReference>
<organism evidence="5">
    <name type="scientific">Lychas buchari</name>
    <dbReference type="NCBI Taxonomy" id="1330406"/>
    <lineage>
        <taxon>Eukaryota</taxon>
        <taxon>Metazoa</taxon>
        <taxon>Ecdysozoa</taxon>
        <taxon>Arthropoda</taxon>
        <taxon>Chelicerata</taxon>
        <taxon>Arachnida</taxon>
        <taxon>Scorpiones</taxon>
        <taxon>Buthida</taxon>
        <taxon>Buthoidea</taxon>
        <taxon>Buthidae</taxon>
        <taxon>Lychas</taxon>
    </lineage>
</organism>
<proteinExistence type="evidence at transcript level"/>
<dbReference type="SUPFAM" id="SSF57095">
    <property type="entry name" value="Scorpion toxin-like"/>
    <property type="match status" value="1"/>
</dbReference>
<feature type="signal peptide" evidence="4">
    <location>
        <begin position="1"/>
        <end position="28"/>
    </location>
</feature>
<dbReference type="EMBL" id="GALL01000018">
    <property type="protein sequence ID" value="JAA98108.1"/>
    <property type="molecule type" value="mRNA"/>
</dbReference>
<dbReference type="InterPro" id="IPR036574">
    <property type="entry name" value="Scorpion_toxin-like_sf"/>
</dbReference>
<dbReference type="AlphaFoldDB" id="T1E6Z0"/>
<accession>T1E6Z0</accession>
<sequence length="59" mass="6470">MRTIFAILLVVFALSAMMVFHPDTIAEAQGCRGNCVTICRDKGKIGGKCHKGKCFCYSK</sequence>
<evidence type="ECO:0000313" key="5">
    <source>
        <dbReference type="EMBL" id="JAA98108.1"/>
    </source>
</evidence>
<name>T1E6Z0_9SCOR</name>
<protein>
    <submittedName>
        <fullName evidence="5">CSab-Lyc-14</fullName>
    </submittedName>
</protein>
<feature type="chain" id="PRO_5004574883" evidence="4">
    <location>
        <begin position="29"/>
        <end position="59"/>
    </location>
</feature>
<comment type="subcellular location">
    <subcellularLocation>
        <location evidence="1">Secreted</location>
    </subcellularLocation>
</comment>
<evidence type="ECO:0000256" key="3">
    <source>
        <dbReference type="ARBA" id="ARBA00022729"/>
    </source>
</evidence>
<evidence type="ECO:0000256" key="2">
    <source>
        <dbReference type="ARBA" id="ARBA00022525"/>
    </source>
</evidence>
<reference evidence="5" key="1">
    <citation type="journal article" date="2013" name="Toxins">
        <title>Evolution stings: the origin and diversification of scorpion toxin peptide scaffolds.</title>
        <authorList>
            <person name="Sunagar K."/>
            <person name="Undheim E.A."/>
            <person name="Chan A.H."/>
            <person name="Koludarov I."/>
            <person name="Munoz-Gomez S.A."/>
            <person name="Antunes A."/>
            <person name="Fry B.G."/>
        </authorList>
    </citation>
    <scope>NUCLEOTIDE SEQUENCE</scope>
    <source>
        <tissue evidence="5">Telson venom gland</tissue>
    </source>
</reference>
<keyword evidence="2" id="KW-0964">Secreted</keyword>
<keyword evidence="3 4" id="KW-0732">Signal</keyword>